<reference evidence="2" key="2">
    <citation type="submission" date="2021-02" db="EMBL/GenBank/DDBJ databases">
        <authorList>
            <person name="Kimball J.A."/>
            <person name="Haas M.W."/>
            <person name="Macchietto M."/>
            <person name="Kono T."/>
            <person name="Duquette J."/>
            <person name="Shao M."/>
        </authorList>
    </citation>
    <scope>NUCLEOTIDE SEQUENCE</scope>
    <source>
        <tissue evidence="2">Fresh leaf tissue</tissue>
    </source>
</reference>
<evidence type="ECO:0000256" key="1">
    <source>
        <dbReference type="SAM" id="MobiDB-lite"/>
    </source>
</evidence>
<protein>
    <submittedName>
        <fullName evidence="2">Uncharacterized protein</fullName>
    </submittedName>
</protein>
<organism evidence="2 3">
    <name type="scientific">Zizania palustris</name>
    <name type="common">Northern wild rice</name>
    <dbReference type="NCBI Taxonomy" id="103762"/>
    <lineage>
        <taxon>Eukaryota</taxon>
        <taxon>Viridiplantae</taxon>
        <taxon>Streptophyta</taxon>
        <taxon>Embryophyta</taxon>
        <taxon>Tracheophyta</taxon>
        <taxon>Spermatophyta</taxon>
        <taxon>Magnoliopsida</taxon>
        <taxon>Liliopsida</taxon>
        <taxon>Poales</taxon>
        <taxon>Poaceae</taxon>
        <taxon>BOP clade</taxon>
        <taxon>Oryzoideae</taxon>
        <taxon>Oryzeae</taxon>
        <taxon>Zizaniinae</taxon>
        <taxon>Zizania</taxon>
    </lineage>
</organism>
<proteinExistence type="predicted"/>
<sequence length="132" mass="14658">MDEEACNVEGHEWALTCVGDDGKTNTVSGHEIDWDSIIVEERSSEEGRHDVTSEQALYIQLGLGTEVEEAFIQREDDVSGPSHGNTRNGDPRNHCEDGMGAAIPCSDVLFDETRTIFDIVNAQLRECSCKEW</sequence>
<dbReference type="EMBL" id="JAAALK010000080">
    <property type="protein sequence ID" value="KAG8094833.1"/>
    <property type="molecule type" value="Genomic_DNA"/>
</dbReference>
<evidence type="ECO:0000313" key="3">
    <source>
        <dbReference type="Proteomes" id="UP000729402"/>
    </source>
</evidence>
<feature type="region of interest" description="Disordered" evidence="1">
    <location>
        <begin position="74"/>
        <end position="97"/>
    </location>
</feature>
<dbReference type="OrthoDB" id="717653at2759"/>
<dbReference type="Proteomes" id="UP000729402">
    <property type="component" value="Unassembled WGS sequence"/>
</dbReference>
<dbReference type="AlphaFoldDB" id="A0A8J5WWW0"/>
<evidence type="ECO:0000313" key="2">
    <source>
        <dbReference type="EMBL" id="KAG8094833.1"/>
    </source>
</evidence>
<keyword evidence="3" id="KW-1185">Reference proteome</keyword>
<accession>A0A8J5WWW0</accession>
<comment type="caution">
    <text evidence="2">The sequence shown here is derived from an EMBL/GenBank/DDBJ whole genome shotgun (WGS) entry which is preliminary data.</text>
</comment>
<gene>
    <name evidence="2" type="ORF">GUJ93_ZPchr0012g21327</name>
</gene>
<name>A0A8J5WWW0_ZIZPA</name>
<reference evidence="2" key="1">
    <citation type="journal article" date="2021" name="bioRxiv">
        <title>Whole Genome Assembly and Annotation of Northern Wild Rice, Zizania palustris L., Supports a Whole Genome Duplication in the Zizania Genus.</title>
        <authorList>
            <person name="Haas M."/>
            <person name="Kono T."/>
            <person name="Macchietto M."/>
            <person name="Millas R."/>
            <person name="McGilp L."/>
            <person name="Shao M."/>
            <person name="Duquette J."/>
            <person name="Hirsch C.N."/>
            <person name="Kimball J."/>
        </authorList>
    </citation>
    <scope>NUCLEOTIDE SEQUENCE</scope>
    <source>
        <tissue evidence="2">Fresh leaf tissue</tissue>
    </source>
</reference>